<feature type="region of interest" description="Disordered" evidence="2">
    <location>
        <begin position="139"/>
        <end position="198"/>
    </location>
</feature>
<feature type="compositionally biased region" description="Polar residues" evidence="2">
    <location>
        <begin position="139"/>
        <end position="150"/>
    </location>
</feature>
<name>A0A8X6GDY8_TRICU</name>
<feature type="compositionally biased region" description="Basic and acidic residues" evidence="2">
    <location>
        <begin position="168"/>
        <end position="198"/>
    </location>
</feature>
<evidence type="ECO:0000313" key="3">
    <source>
        <dbReference type="EMBL" id="GFR02911.1"/>
    </source>
</evidence>
<evidence type="ECO:0000313" key="4">
    <source>
        <dbReference type="Proteomes" id="UP000887116"/>
    </source>
</evidence>
<dbReference type="GO" id="GO:0020037">
    <property type="term" value="F:heme binding"/>
    <property type="evidence" value="ECO:0007669"/>
    <property type="project" value="InterPro"/>
</dbReference>
<sequence>MLLCIALVLLGVGILVIIKYSFWRKQCCQNLPGIEPRFFNIPGDLTRMFMCVLSKDGPPIIEEFKQFLKERTEQFQQEQLFCVWFFYEPLICFVKAEAVKQLLSKGRIKNEKSWHYDYIKLLLGEGLVTSTQRFYPSWAKQNNHEGNTNKSSGPGMGGVGSGSQEEGPAERTNRGEIWRKRKEGKTEDCDNNRRKGEV</sequence>
<accession>A0A8X6GDY8</accession>
<keyword evidence="1" id="KW-0503">Monooxygenase</keyword>
<dbReference type="Proteomes" id="UP000887116">
    <property type="component" value="Unassembled WGS sequence"/>
</dbReference>
<dbReference type="GO" id="GO:0005506">
    <property type="term" value="F:iron ion binding"/>
    <property type="evidence" value="ECO:0007669"/>
    <property type="project" value="InterPro"/>
</dbReference>
<evidence type="ECO:0000256" key="1">
    <source>
        <dbReference type="ARBA" id="ARBA00023033"/>
    </source>
</evidence>
<dbReference type="Gene3D" id="1.10.630.10">
    <property type="entry name" value="Cytochrome P450"/>
    <property type="match status" value="1"/>
</dbReference>
<organism evidence="3 4">
    <name type="scientific">Trichonephila clavata</name>
    <name type="common">Joro spider</name>
    <name type="synonym">Nephila clavata</name>
    <dbReference type="NCBI Taxonomy" id="2740835"/>
    <lineage>
        <taxon>Eukaryota</taxon>
        <taxon>Metazoa</taxon>
        <taxon>Ecdysozoa</taxon>
        <taxon>Arthropoda</taxon>
        <taxon>Chelicerata</taxon>
        <taxon>Arachnida</taxon>
        <taxon>Araneae</taxon>
        <taxon>Araneomorphae</taxon>
        <taxon>Entelegynae</taxon>
        <taxon>Araneoidea</taxon>
        <taxon>Nephilidae</taxon>
        <taxon>Trichonephila</taxon>
    </lineage>
</organism>
<dbReference type="GO" id="GO:0004497">
    <property type="term" value="F:monooxygenase activity"/>
    <property type="evidence" value="ECO:0007669"/>
    <property type="project" value="UniProtKB-KW"/>
</dbReference>
<reference evidence="3" key="1">
    <citation type="submission" date="2020-07" db="EMBL/GenBank/DDBJ databases">
        <title>Multicomponent nature underlies the extraordinary mechanical properties of spider dragline silk.</title>
        <authorList>
            <person name="Kono N."/>
            <person name="Nakamura H."/>
            <person name="Mori M."/>
            <person name="Yoshida Y."/>
            <person name="Ohtoshi R."/>
            <person name="Malay A.D."/>
            <person name="Moran D.A.P."/>
            <person name="Tomita M."/>
            <person name="Numata K."/>
            <person name="Arakawa K."/>
        </authorList>
    </citation>
    <scope>NUCLEOTIDE SEQUENCE</scope>
</reference>
<dbReference type="EMBL" id="BMAO01025471">
    <property type="protein sequence ID" value="GFR02911.1"/>
    <property type="molecule type" value="Genomic_DNA"/>
</dbReference>
<dbReference type="GO" id="GO:0016705">
    <property type="term" value="F:oxidoreductase activity, acting on paired donors, with incorporation or reduction of molecular oxygen"/>
    <property type="evidence" value="ECO:0007669"/>
    <property type="project" value="InterPro"/>
</dbReference>
<comment type="caution">
    <text evidence="3">The sequence shown here is derived from an EMBL/GenBank/DDBJ whole genome shotgun (WGS) entry which is preliminary data.</text>
</comment>
<gene>
    <name evidence="3" type="primary">Cyp4v2_12</name>
    <name evidence="3" type="ORF">TNCT_731721</name>
</gene>
<dbReference type="InterPro" id="IPR036396">
    <property type="entry name" value="Cyt_P450_sf"/>
</dbReference>
<keyword evidence="4" id="KW-1185">Reference proteome</keyword>
<proteinExistence type="predicted"/>
<dbReference type="AlphaFoldDB" id="A0A8X6GDY8"/>
<protein>
    <submittedName>
        <fullName evidence="3">Cytochrome P450 4V2</fullName>
    </submittedName>
</protein>
<evidence type="ECO:0000256" key="2">
    <source>
        <dbReference type="SAM" id="MobiDB-lite"/>
    </source>
</evidence>
<keyword evidence="1" id="KW-0560">Oxidoreductase</keyword>
<dbReference type="OrthoDB" id="6432911at2759"/>